<dbReference type="EMBL" id="JAKEIP010000066">
    <property type="protein sequence ID" value="MCF1595462.1"/>
    <property type="molecule type" value="Genomic_DNA"/>
</dbReference>
<dbReference type="RefSeq" id="WP_234763764.1">
    <property type="nucleotide sequence ID" value="NZ_JAKEIP010000066.1"/>
</dbReference>
<protein>
    <submittedName>
        <fullName evidence="1">Uncharacterized protein</fullName>
    </submittedName>
</protein>
<accession>A0A9X1PXZ5</accession>
<evidence type="ECO:0000313" key="1">
    <source>
        <dbReference type="EMBL" id="MCF1595462.1"/>
    </source>
</evidence>
<organism evidence="1 2">
    <name type="scientific">Streptomyces muensis</name>
    <dbReference type="NCBI Taxonomy" id="1077944"/>
    <lineage>
        <taxon>Bacteria</taxon>
        <taxon>Bacillati</taxon>
        <taxon>Actinomycetota</taxon>
        <taxon>Actinomycetes</taxon>
        <taxon>Kitasatosporales</taxon>
        <taxon>Streptomycetaceae</taxon>
        <taxon>Streptomyces</taxon>
    </lineage>
</organism>
<sequence length="84" mass="9324">MIAAMAEGREERILSMVKRDIERAMARVTNPKATKDELVRSLYTLCFSANQTVDVAECRGERLLAQQADDDHEGGVSTDVDPLN</sequence>
<keyword evidence="2" id="KW-1185">Reference proteome</keyword>
<proteinExistence type="predicted"/>
<evidence type="ECO:0000313" key="2">
    <source>
        <dbReference type="Proteomes" id="UP001139384"/>
    </source>
</evidence>
<gene>
    <name evidence="1" type="ORF">L0P92_18040</name>
</gene>
<reference evidence="1" key="1">
    <citation type="submission" date="2022-01" db="EMBL/GenBank/DDBJ databases">
        <title>Draft Genome Sequences of Seven Type Strains of the Genus Streptomyces.</title>
        <authorList>
            <person name="Aziz S."/>
            <person name="Coretto E."/>
            <person name="Chronakova A."/>
            <person name="Sproer C."/>
            <person name="Huber K."/>
            <person name="Nouioui I."/>
            <person name="Gross H."/>
        </authorList>
    </citation>
    <scope>NUCLEOTIDE SEQUENCE</scope>
    <source>
        <strain evidence="1">DSM 103493</strain>
    </source>
</reference>
<comment type="caution">
    <text evidence="1">The sequence shown here is derived from an EMBL/GenBank/DDBJ whole genome shotgun (WGS) entry which is preliminary data.</text>
</comment>
<name>A0A9X1PXZ5_STRM4</name>
<dbReference type="Proteomes" id="UP001139384">
    <property type="component" value="Unassembled WGS sequence"/>
</dbReference>
<dbReference type="AlphaFoldDB" id="A0A9X1PXZ5"/>